<feature type="domain" description="PAS" evidence="3">
    <location>
        <begin position="306"/>
        <end position="345"/>
    </location>
</feature>
<dbReference type="SMART" id="SM00091">
    <property type="entry name" value="PAS"/>
    <property type="match status" value="3"/>
</dbReference>
<name>A0A1H9EKE9_9BURK</name>
<dbReference type="SMART" id="SM00052">
    <property type="entry name" value="EAL"/>
    <property type="match status" value="1"/>
</dbReference>
<evidence type="ECO:0000256" key="1">
    <source>
        <dbReference type="ARBA" id="ARBA00051114"/>
    </source>
</evidence>
<dbReference type="SMART" id="SM00267">
    <property type="entry name" value="GGDEF"/>
    <property type="match status" value="1"/>
</dbReference>
<dbReference type="AlphaFoldDB" id="A0A1H9EKE9"/>
<evidence type="ECO:0000259" key="3">
    <source>
        <dbReference type="PROSITE" id="PS50112"/>
    </source>
</evidence>
<feature type="domain" description="EAL" evidence="4">
    <location>
        <begin position="597"/>
        <end position="851"/>
    </location>
</feature>
<organism evidence="6 7">
    <name type="scientific">Giesbergeria anulus</name>
    <dbReference type="NCBI Taxonomy" id="180197"/>
    <lineage>
        <taxon>Bacteria</taxon>
        <taxon>Pseudomonadati</taxon>
        <taxon>Pseudomonadota</taxon>
        <taxon>Betaproteobacteria</taxon>
        <taxon>Burkholderiales</taxon>
        <taxon>Comamonadaceae</taxon>
        <taxon>Giesbergeria</taxon>
    </lineage>
</organism>
<dbReference type="Pfam" id="PF08448">
    <property type="entry name" value="PAS_4"/>
    <property type="match status" value="1"/>
</dbReference>
<keyword evidence="7" id="KW-1185">Reference proteome</keyword>
<dbReference type="CDD" id="cd01948">
    <property type="entry name" value="EAL"/>
    <property type="match status" value="1"/>
</dbReference>
<dbReference type="PANTHER" id="PTHR44757">
    <property type="entry name" value="DIGUANYLATE CYCLASE DGCP"/>
    <property type="match status" value="1"/>
</dbReference>
<dbReference type="GO" id="GO:0071111">
    <property type="term" value="F:cyclic-guanylate-specific phosphodiesterase activity"/>
    <property type="evidence" value="ECO:0007669"/>
    <property type="project" value="UniProtKB-EC"/>
</dbReference>
<sequence length="860" mass="96572">MAADTSRTSNMSGTDFFATQKILARTEESLHEYQAELELQNQALRTAQVETRVALGRYRALFETLPLPALVLDAHGLLQEANTAALIFFGFKQHRQAMNHSVFRLLGMSEDVRLAQTLKEVTAERQQVLRDWVIRDAQGIEHTVEGHVSVLNATFHLDGHRLLLLLDRSDQAHREREGQIFQALLDNANALIYAFDRDGRCVLANAHLAKVLERTTDKLIGSARQEWLNSTELQLQVQNDHQVFINQRPITVDETLQLRGGLKRHFVSHKFPLKDGCGRVFAVAGISTEVTAQRQMEQRLQWAMAVFNQGSEGVLICDERNSIVQVNSAFQRITGYSEDQVMGRNPSLMASGRHDLAFYRQFWHELVAYGHWEGEIWNRRKDGAVYPQWLRVSRVSKQGSLPGSFVGVFSDLSIRKASEEEIERLAFYDLLTNTPNRHLLRDRLEQAIRVGTRERTQFAVLFLDLDHFKEVNDVHGHDVGDEVLIEVSQRLQAALRAQDTVCRQGGDEFILLLCPIDQPGAQICVQKLLTAMAQPFLTTQGELKLSASIGVAMFPDDARSVQTLMRNADSAMYEAKHNGRNNYSFFSADMAQQSALRVAIERSLRSAVGTDELTLHFQPKLDLSSGALLGAEALLRWNSPTLGIMAPDTFIPVAEESGLIVPLGTWVLEQALAQIKAWHASGMGWLQVSVNVSAGQFWKQDLPELVANRLRASSVPAAMLDLELTERVAMVNPQEGVLICQRLKRLGVSLSMDDFGTGYSSLSYLSRLPMDVLKIDQSFVQRLGDDQHDAQIVRSVVQLAHSLNLRTVAEGVETTEQHRFLQTLGCDQGQGYLFARPLPASAFAQWWQEHLARSLLQPFS</sequence>
<evidence type="ECO:0000256" key="2">
    <source>
        <dbReference type="SAM" id="Coils"/>
    </source>
</evidence>
<dbReference type="PROSITE" id="PS50883">
    <property type="entry name" value="EAL"/>
    <property type="match status" value="1"/>
</dbReference>
<evidence type="ECO:0000313" key="6">
    <source>
        <dbReference type="EMBL" id="SEQ26210.1"/>
    </source>
</evidence>
<dbReference type="InterPro" id="IPR035919">
    <property type="entry name" value="EAL_sf"/>
</dbReference>
<dbReference type="EMBL" id="FOGD01000001">
    <property type="protein sequence ID" value="SEQ26210.1"/>
    <property type="molecule type" value="Genomic_DNA"/>
</dbReference>
<dbReference type="Pfam" id="PF00990">
    <property type="entry name" value="GGDEF"/>
    <property type="match status" value="1"/>
</dbReference>
<dbReference type="SUPFAM" id="SSF55073">
    <property type="entry name" value="Nucleotide cyclase"/>
    <property type="match status" value="1"/>
</dbReference>
<dbReference type="FunFam" id="3.30.70.270:FF:000001">
    <property type="entry name" value="Diguanylate cyclase domain protein"/>
    <property type="match status" value="1"/>
</dbReference>
<protein>
    <submittedName>
        <fullName evidence="6">PAS domain S-box-containing protein/diguanylate cyclase (GGDEF) domain-containing protein</fullName>
    </submittedName>
</protein>
<dbReference type="Gene3D" id="3.30.70.270">
    <property type="match status" value="1"/>
</dbReference>
<dbReference type="InterPro" id="IPR035965">
    <property type="entry name" value="PAS-like_dom_sf"/>
</dbReference>
<dbReference type="GO" id="GO:0006355">
    <property type="term" value="P:regulation of DNA-templated transcription"/>
    <property type="evidence" value="ECO:0007669"/>
    <property type="project" value="InterPro"/>
</dbReference>
<reference evidence="6 7" key="1">
    <citation type="submission" date="2016-10" db="EMBL/GenBank/DDBJ databases">
        <authorList>
            <person name="de Groot N.N."/>
        </authorList>
    </citation>
    <scope>NUCLEOTIDE SEQUENCE [LARGE SCALE GENOMIC DNA]</scope>
    <source>
        <strain evidence="6 7">ATCC 35958</strain>
    </source>
</reference>
<feature type="domain" description="GGDEF" evidence="5">
    <location>
        <begin position="456"/>
        <end position="588"/>
    </location>
</feature>
<evidence type="ECO:0000313" key="7">
    <source>
        <dbReference type="Proteomes" id="UP000199766"/>
    </source>
</evidence>
<dbReference type="GO" id="GO:0071732">
    <property type="term" value="P:cellular response to nitric oxide"/>
    <property type="evidence" value="ECO:0007669"/>
    <property type="project" value="UniProtKB-ARBA"/>
</dbReference>
<accession>A0A1H9EKE9</accession>
<dbReference type="InterPro" id="IPR043128">
    <property type="entry name" value="Rev_trsase/Diguanyl_cyclase"/>
</dbReference>
<dbReference type="PROSITE" id="PS50887">
    <property type="entry name" value="GGDEF"/>
    <property type="match status" value="1"/>
</dbReference>
<dbReference type="InterPro" id="IPR052155">
    <property type="entry name" value="Biofilm_reg_signaling"/>
</dbReference>
<dbReference type="Proteomes" id="UP000199766">
    <property type="component" value="Unassembled WGS sequence"/>
</dbReference>
<dbReference type="Gene3D" id="3.30.450.20">
    <property type="entry name" value="PAS domain"/>
    <property type="match status" value="3"/>
</dbReference>
<dbReference type="CDD" id="cd00130">
    <property type="entry name" value="PAS"/>
    <property type="match status" value="2"/>
</dbReference>
<evidence type="ECO:0000259" key="4">
    <source>
        <dbReference type="PROSITE" id="PS50883"/>
    </source>
</evidence>
<feature type="coiled-coil region" evidence="2">
    <location>
        <begin position="23"/>
        <end position="50"/>
    </location>
</feature>
<dbReference type="InterPro" id="IPR013767">
    <property type="entry name" value="PAS_fold"/>
</dbReference>
<keyword evidence="2" id="KW-0175">Coiled coil</keyword>
<dbReference type="STRING" id="180197.SAMN02982919_00322"/>
<dbReference type="Pfam" id="PF13426">
    <property type="entry name" value="PAS_9"/>
    <property type="match status" value="1"/>
</dbReference>
<dbReference type="CDD" id="cd01949">
    <property type="entry name" value="GGDEF"/>
    <property type="match status" value="1"/>
</dbReference>
<dbReference type="PROSITE" id="PS50112">
    <property type="entry name" value="PAS"/>
    <property type="match status" value="3"/>
</dbReference>
<dbReference type="InterPro" id="IPR000014">
    <property type="entry name" value="PAS"/>
</dbReference>
<dbReference type="PANTHER" id="PTHR44757:SF2">
    <property type="entry name" value="BIOFILM ARCHITECTURE MAINTENANCE PROTEIN MBAA"/>
    <property type="match status" value="1"/>
</dbReference>
<dbReference type="NCBIfam" id="TIGR00229">
    <property type="entry name" value="sensory_box"/>
    <property type="match status" value="2"/>
</dbReference>
<dbReference type="Pfam" id="PF00989">
    <property type="entry name" value="PAS"/>
    <property type="match status" value="1"/>
</dbReference>
<evidence type="ECO:0000259" key="5">
    <source>
        <dbReference type="PROSITE" id="PS50887"/>
    </source>
</evidence>
<dbReference type="FunFam" id="3.20.20.450:FF:000001">
    <property type="entry name" value="Cyclic di-GMP phosphodiesterase yahA"/>
    <property type="match status" value="1"/>
</dbReference>
<dbReference type="SUPFAM" id="SSF141868">
    <property type="entry name" value="EAL domain-like"/>
    <property type="match status" value="1"/>
</dbReference>
<feature type="domain" description="PAS" evidence="3">
    <location>
        <begin position="54"/>
        <end position="125"/>
    </location>
</feature>
<dbReference type="NCBIfam" id="TIGR00254">
    <property type="entry name" value="GGDEF"/>
    <property type="match status" value="1"/>
</dbReference>
<comment type="catalytic activity">
    <reaction evidence="1">
        <text>3',3'-c-di-GMP + H2O = 5'-phosphoguanylyl(3'-&gt;5')guanosine + H(+)</text>
        <dbReference type="Rhea" id="RHEA:24902"/>
        <dbReference type="ChEBI" id="CHEBI:15377"/>
        <dbReference type="ChEBI" id="CHEBI:15378"/>
        <dbReference type="ChEBI" id="CHEBI:58754"/>
        <dbReference type="ChEBI" id="CHEBI:58805"/>
        <dbReference type="EC" id="3.1.4.52"/>
    </reaction>
    <physiologicalReaction direction="left-to-right" evidence="1">
        <dbReference type="Rhea" id="RHEA:24903"/>
    </physiologicalReaction>
</comment>
<dbReference type="InterPro" id="IPR001633">
    <property type="entry name" value="EAL_dom"/>
</dbReference>
<dbReference type="Gene3D" id="3.20.20.450">
    <property type="entry name" value="EAL domain"/>
    <property type="match status" value="1"/>
</dbReference>
<dbReference type="SUPFAM" id="SSF55785">
    <property type="entry name" value="PYP-like sensor domain (PAS domain)"/>
    <property type="match status" value="3"/>
</dbReference>
<dbReference type="InterPro" id="IPR000160">
    <property type="entry name" value="GGDEF_dom"/>
</dbReference>
<dbReference type="Pfam" id="PF00563">
    <property type="entry name" value="EAL"/>
    <property type="match status" value="1"/>
</dbReference>
<proteinExistence type="predicted"/>
<gene>
    <name evidence="6" type="ORF">SAMN02982919_00322</name>
</gene>
<dbReference type="InterPro" id="IPR029787">
    <property type="entry name" value="Nucleotide_cyclase"/>
</dbReference>
<dbReference type="OrthoDB" id="9813903at2"/>
<feature type="domain" description="PAS" evidence="3">
    <location>
        <begin position="177"/>
        <end position="221"/>
    </location>
</feature>
<dbReference type="InterPro" id="IPR013656">
    <property type="entry name" value="PAS_4"/>
</dbReference>